<comment type="caution">
    <text evidence="5">The sequence shown here is derived from an EMBL/GenBank/DDBJ whole genome shotgun (WGS) entry which is preliminary data.</text>
</comment>
<keyword evidence="2" id="KW-0012">Acyltransferase</keyword>
<feature type="domain" description="N-acetyltransferase" evidence="4">
    <location>
        <begin position="5"/>
        <end position="202"/>
    </location>
</feature>
<evidence type="ECO:0000313" key="9">
    <source>
        <dbReference type="Proteomes" id="UP000447873"/>
    </source>
</evidence>
<dbReference type="InterPro" id="IPR000182">
    <property type="entry name" value="GNAT_dom"/>
</dbReference>
<sequence>MSPTPTIRLATREDVPEILAMIHELAAFEKASDSVLATEASLSLTLSFAPSPHRHHHENKHSTSETHAHNTKPPPDAPLQASAHGQPTQAAGYAKTFILTAPEGGIAGMALFFHSYSTWRAAPGIYLEDLYVRPAFRRRGYATLLLKELANEVIRIGGARLEWACLDWNTDALTFYRSLGAVTKDEWVGLRVDGDALKKLAEKSVDVKKE</sequence>
<dbReference type="InterPro" id="IPR016181">
    <property type="entry name" value="Acyl_CoA_acyltransferase"/>
</dbReference>
<keyword evidence="10" id="KW-1185">Reference proteome</keyword>
<dbReference type="PROSITE" id="PS51186">
    <property type="entry name" value="GNAT"/>
    <property type="match status" value="1"/>
</dbReference>
<gene>
    <name evidence="5" type="ORF">BLS_000189</name>
    <name evidence="7" type="ORF">EG327_002371</name>
    <name evidence="6" type="ORF">EG328_011258</name>
</gene>
<evidence type="ECO:0000256" key="1">
    <source>
        <dbReference type="ARBA" id="ARBA00022679"/>
    </source>
</evidence>
<feature type="region of interest" description="Disordered" evidence="3">
    <location>
        <begin position="49"/>
        <end position="85"/>
    </location>
</feature>
<dbReference type="OrthoDB" id="7305308at2759"/>
<dbReference type="EMBL" id="WNWQ01000102">
    <property type="protein sequence ID" value="KAE9978914.1"/>
    <property type="molecule type" value="Genomic_DNA"/>
</dbReference>
<dbReference type="AlphaFoldDB" id="A0A8H3UY89"/>
<protein>
    <recommendedName>
        <fullName evidence="4">N-acetyltransferase domain-containing protein</fullName>
    </recommendedName>
</protein>
<dbReference type="InterPro" id="IPR051016">
    <property type="entry name" value="Diverse_Substrate_AcTransf"/>
</dbReference>
<evidence type="ECO:0000313" key="10">
    <source>
        <dbReference type="Proteomes" id="UP000490939"/>
    </source>
</evidence>
<dbReference type="SUPFAM" id="SSF55729">
    <property type="entry name" value="Acyl-CoA N-acyltransferases (Nat)"/>
    <property type="match status" value="1"/>
</dbReference>
<dbReference type="Proteomes" id="UP000433883">
    <property type="component" value="Unassembled WGS sequence"/>
</dbReference>
<dbReference type="Proteomes" id="UP000490939">
    <property type="component" value="Unassembled WGS sequence"/>
</dbReference>
<accession>A0A8H3UY89</accession>
<dbReference type="PANTHER" id="PTHR10545:SF29">
    <property type="entry name" value="GH14572P-RELATED"/>
    <property type="match status" value="1"/>
</dbReference>
<dbReference type="Proteomes" id="UP000447873">
    <property type="component" value="Unassembled WGS sequence"/>
</dbReference>
<dbReference type="PANTHER" id="PTHR10545">
    <property type="entry name" value="DIAMINE N-ACETYLTRANSFERASE"/>
    <property type="match status" value="1"/>
</dbReference>
<proteinExistence type="predicted"/>
<evidence type="ECO:0000313" key="7">
    <source>
        <dbReference type="EMBL" id="KAE9989690.1"/>
    </source>
</evidence>
<dbReference type="EMBL" id="WNWR01000173">
    <property type="protein sequence ID" value="KAE9989690.1"/>
    <property type="molecule type" value="Genomic_DNA"/>
</dbReference>
<organism evidence="5 8">
    <name type="scientific">Venturia inaequalis</name>
    <name type="common">Apple scab fungus</name>
    <dbReference type="NCBI Taxonomy" id="5025"/>
    <lineage>
        <taxon>Eukaryota</taxon>
        <taxon>Fungi</taxon>
        <taxon>Dikarya</taxon>
        <taxon>Ascomycota</taxon>
        <taxon>Pezizomycotina</taxon>
        <taxon>Dothideomycetes</taxon>
        <taxon>Pleosporomycetidae</taxon>
        <taxon>Venturiales</taxon>
        <taxon>Venturiaceae</taxon>
        <taxon>Venturia</taxon>
    </lineage>
</organism>
<evidence type="ECO:0000313" key="6">
    <source>
        <dbReference type="EMBL" id="KAE9982016.1"/>
    </source>
</evidence>
<dbReference type="CDD" id="cd04301">
    <property type="entry name" value="NAT_SF"/>
    <property type="match status" value="1"/>
</dbReference>
<evidence type="ECO:0000313" key="5">
    <source>
        <dbReference type="EMBL" id="KAE9978914.1"/>
    </source>
</evidence>
<evidence type="ECO:0000256" key="3">
    <source>
        <dbReference type="SAM" id="MobiDB-lite"/>
    </source>
</evidence>
<evidence type="ECO:0000256" key="2">
    <source>
        <dbReference type="ARBA" id="ARBA00023315"/>
    </source>
</evidence>
<dbReference type="Gene3D" id="3.40.630.30">
    <property type="match status" value="1"/>
</dbReference>
<dbReference type="Pfam" id="PF00583">
    <property type="entry name" value="Acetyltransf_1"/>
    <property type="match status" value="1"/>
</dbReference>
<reference evidence="5 8" key="1">
    <citation type="submission" date="2019-11" db="EMBL/GenBank/DDBJ databases">
        <title>Venturia inaequalis Genome Resource.</title>
        <authorList>
            <person name="Lichtner F.J."/>
        </authorList>
    </citation>
    <scope>NUCLEOTIDE SEQUENCE [LARGE SCALE GENOMIC DNA]</scope>
    <source>
        <strain evidence="6 9">120213</strain>
        <strain evidence="5">Bline_iso_100314</strain>
        <strain evidence="7 10">DMI_063113</strain>
    </source>
</reference>
<evidence type="ECO:0000313" key="8">
    <source>
        <dbReference type="Proteomes" id="UP000433883"/>
    </source>
</evidence>
<keyword evidence="1" id="KW-0808">Transferase</keyword>
<name>A0A8H3UY89_VENIN</name>
<evidence type="ECO:0000259" key="4">
    <source>
        <dbReference type="PROSITE" id="PS51186"/>
    </source>
</evidence>
<dbReference type="GO" id="GO:0008080">
    <property type="term" value="F:N-acetyltransferase activity"/>
    <property type="evidence" value="ECO:0007669"/>
    <property type="project" value="UniProtKB-ARBA"/>
</dbReference>
<dbReference type="EMBL" id="WNWS01000081">
    <property type="protein sequence ID" value="KAE9982016.1"/>
    <property type="molecule type" value="Genomic_DNA"/>
</dbReference>